<evidence type="ECO:0000313" key="1">
    <source>
        <dbReference type="EMBL" id="PWA09580.1"/>
    </source>
</evidence>
<reference evidence="1 2" key="1">
    <citation type="submission" date="2018-04" db="EMBL/GenBank/DDBJ databases">
        <title>Flavobacterium sp. nov., isolated from glacier ice.</title>
        <authorList>
            <person name="Liu Q."/>
            <person name="Xin Y.-H."/>
        </authorList>
    </citation>
    <scope>NUCLEOTIDE SEQUENCE [LARGE SCALE GENOMIC DNA]</scope>
    <source>
        <strain evidence="1 2">LB2P30</strain>
    </source>
</reference>
<accession>A0A2U1JWJ0</accession>
<comment type="caution">
    <text evidence="1">The sequence shown here is derived from an EMBL/GenBank/DDBJ whole genome shotgun (WGS) entry which is preliminary data.</text>
</comment>
<name>A0A2U1JWJ0_9FLAO</name>
<dbReference type="EMBL" id="QCZH01000006">
    <property type="protein sequence ID" value="PWA09580.1"/>
    <property type="molecule type" value="Genomic_DNA"/>
</dbReference>
<protein>
    <recommendedName>
        <fullName evidence="3">Alginate export domain-containing protein</fullName>
    </recommendedName>
</protein>
<gene>
    <name evidence="1" type="ORF">DB891_07820</name>
</gene>
<evidence type="ECO:0008006" key="3">
    <source>
        <dbReference type="Google" id="ProtNLM"/>
    </source>
</evidence>
<proteinExistence type="predicted"/>
<evidence type="ECO:0000313" key="2">
    <source>
        <dbReference type="Proteomes" id="UP000245618"/>
    </source>
</evidence>
<dbReference type="Proteomes" id="UP000245618">
    <property type="component" value="Unassembled WGS sequence"/>
</dbReference>
<organism evidence="1 2">
    <name type="scientific">Flavobacterium laiguense</name>
    <dbReference type="NCBI Taxonomy" id="2169409"/>
    <lineage>
        <taxon>Bacteria</taxon>
        <taxon>Pseudomonadati</taxon>
        <taxon>Bacteroidota</taxon>
        <taxon>Flavobacteriia</taxon>
        <taxon>Flavobacteriales</taxon>
        <taxon>Flavobacteriaceae</taxon>
        <taxon>Flavobacterium</taxon>
    </lineage>
</organism>
<keyword evidence="2" id="KW-1185">Reference proteome</keyword>
<dbReference type="AlphaFoldDB" id="A0A2U1JWJ0"/>
<sequence>MDSLLIAKTRMMKINKIVILLLFMLTVQNVFAQVSSAFYEGERITNVIYVFKNKLTDSIAQKNLEQEVKRAFPIFPQTTVRNLLLDGYTNKVYKLEQVSEAQYEVLPSQLGGINITLTVVISEKAKGKKEKSGALIGEKDFPILYQDNKSLLTTKFAMAQMLYSNNNSWYAREDAMLNGNPLAQNPAGEGYTGWIEGWVSGGLYGITTLSTKRSVYLYGGASYIMSASAGRELFTDESRAYGAFDDAFLGFVGTTSYPSGNRFTYNLSMGRQQFSVGKGFIIRNTAANGDNRGALQLNPRWAADYLGLASIRYNNFLLQVFQLDPDELDIVDSKTVIRGFNAELGDGYSNQIGFMMLGVPQSSFKYYTPSGEVLGREGLQLFNLRYYTNKPPDVPGLFYKGEIAYERNSNFDMKSFAGYSEIGWSFAKSKGAPALRYRYAFFSGDDPDTETYERWDPLLTGGNGEEWVIGANHFKVVQNSNMNVHQLQANIRPWQRIELVPQAMYMYAVANNNIGGNPALGYLPKKEYGSEFNITVKYFRSRHWYWHGHLAYTIPGLGVKEALSNTTKPWFSAMLFFRYAL</sequence>